<keyword evidence="2" id="KW-0645">Protease</keyword>
<dbReference type="AlphaFoldDB" id="A0A8H4AYV5"/>
<dbReference type="InterPro" id="IPR001254">
    <property type="entry name" value="Trypsin_dom"/>
</dbReference>
<proteinExistence type="predicted"/>
<dbReference type="InterPro" id="IPR043504">
    <property type="entry name" value="Peptidase_S1_PA_chymotrypsin"/>
</dbReference>
<keyword evidence="2" id="KW-0378">Hydrolase</keyword>
<dbReference type="SUPFAM" id="SSF50494">
    <property type="entry name" value="Trypsin-like serine proteases"/>
    <property type="match status" value="1"/>
</dbReference>
<dbReference type="GO" id="GO:0004252">
    <property type="term" value="F:serine-type endopeptidase activity"/>
    <property type="evidence" value="ECO:0007669"/>
    <property type="project" value="InterPro"/>
</dbReference>
<dbReference type="InterPro" id="IPR009003">
    <property type="entry name" value="Peptidase_S1_PA"/>
</dbReference>
<accession>A0A8H4AYV5</accession>
<evidence type="ECO:0000259" key="1">
    <source>
        <dbReference type="Pfam" id="PF00089"/>
    </source>
</evidence>
<evidence type="ECO:0000313" key="3">
    <source>
        <dbReference type="Proteomes" id="UP000439903"/>
    </source>
</evidence>
<gene>
    <name evidence="2" type="ORF">F8M41_002015</name>
</gene>
<feature type="domain" description="Peptidase S1" evidence="1">
    <location>
        <begin position="206"/>
        <end position="377"/>
    </location>
</feature>
<dbReference type="EMBL" id="WTPW01000118">
    <property type="protein sequence ID" value="KAF0545728.1"/>
    <property type="molecule type" value="Genomic_DNA"/>
</dbReference>
<dbReference type="OrthoDB" id="2370825at2759"/>
<protein>
    <submittedName>
        <fullName evidence="2">Serine protease</fullName>
    </submittedName>
</protein>
<name>A0A8H4AYV5_GIGMA</name>
<evidence type="ECO:0000313" key="2">
    <source>
        <dbReference type="EMBL" id="KAF0545728.1"/>
    </source>
</evidence>
<keyword evidence="3" id="KW-1185">Reference proteome</keyword>
<dbReference type="Pfam" id="PF00089">
    <property type="entry name" value="Trypsin"/>
    <property type="match status" value="1"/>
</dbReference>
<sequence length="397" mass="44790">MTINAQENPLAKLWGIEINELRDYIDRELNLIEANNVVIKYLNKSNFAQTYINIKNNTLIVYTVDMSKVPEILSIPEVKPYEQFLDFKKVNNSLAYLKSSFNEIKNLAKQKKPIAIMSGIFPKLNNILIIVDYLERDANETEVLQEFLRSVSQYNPEIFFVEPPDSSHTKRSFNKRTISLMFFCGQCIQNNLYGNLCTAGFFATDQNHTYLVTARHCNYNDFHNITTFSTYTTDPVLIGEFALYSENHDFGLIDIKNMSERLIASTNIYFPNSNNYVELNINEFGRPTSVHGAHLCKAGCITGVTCEYIEAFNGFEIKENEEIEEDFILTGLMEASKGDSGGPVFAFKGLNTVTLNGILSASLDANTPVGPVGFIVPLEIMLNEANLKLITSAIVNH</sequence>
<reference evidence="2 3" key="1">
    <citation type="journal article" date="2019" name="Environ. Microbiol.">
        <title>At the nexus of three kingdoms: the genome of the mycorrhizal fungus Gigaspora margarita provides insights into plant, endobacterial and fungal interactions.</title>
        <authorList>
            <person name="Venice F."/>
            <person name="Ghignone S."/>
            <person name="Salvioli di Fossalunga A."/>
            <person name="Amselem J."/>
            <person name="Novero M."/>
            <person name="Xianan X."/>
            <person name="Sedzielewska Toro K."/>
            <person name="Morin E."/>
            <person name="Lipzen A."/>
            <person name="Grigoriev I.V."/>
            <person name="Henrissat B."/>
            <person name="Martin F.M."/>
            <person name="Bonfante P."/>
        </authorList>
    </citation>
    <scope>NUCLEOTIDE SEQUENCE [LARGE SCALE GENOMIC DNA]</scope>
    <source>
        <strain evidence="2 3">BEG34</strain>
    </source>
</reference>
<dbReference type="Gene3D" id="2.40.10.10">
    <property type="entry name" value="Trypsin-like serine proteases"/>
    <property type="match status" value="2"/>
</dbReference>
<dbReference type="GO" id="GO:0006508">
    <property type="term" value="P:proteolysis"/>
    <property type="evidence" value="ECO:0007669"/>
    <property type="project" value="UniProtKB-KW"/>
</dbReference>
<comment type="caution">
    <text evidence="2">The sequence shown here is derived from an EMBL/GenBank/DDBJ whole genome shotgun (WGS) entry which is preliminary data.</text>
</comment>
<organism evidence="2 3">
    <name type="scientific">Gigaspora margarita</name>
    <dbReference type="NCBI Taxonomy" id="4874"/>
    <lineage>
        <taxon>Eukaryota</taxon>
        <taxon>Fungi</taxon>
        <taxon>Fungi incertae sedis</taxon>
        <taxon>Mucoromycota</taxon>
        <taxon>Glomeromycotina</taxon>
        <taxon>Glomeromycetes</taxon>
        <taxon>Diversisporales</taxon>
        <taxon>Gigasporaceae</taxon>
        <taxon>Gigaspora</taxon>
    </lineage>
</organism>
<dbReference type="Proteomes" id="UP000439903">
    <property type="component" value="Unassembled WGS sequence"/>
</dbReference>